<gene>
    <name evidence="1" type="ORF">NL394_23550</name>
</gene>
<name>A0AAX3ERA2_PAEUR</name>
<organism evidence="1 2">
    <name type="scientific">Paenarthrobacter ureafaciens</name>
    <dbReference type="NCBI Taxonomy" id="37931"/>
    <lineage>
        <taxon>Bacteria</taxon>
        <taxon>Bacillati</taxon>
        <taxon>Actinomycetota</taxon>
        <taxon>Actinomycetes</taxon>
        <taxon>Micrococcales</taxon>
        <taxon>Micrococcaceae</taxon>
        <taxon>Paenarthrobacter</taxon>
    </lineage>
</organism>
<geneLocation type="plasmid" evidence="1 2">
    <name>unnamed4</name>
</geneLocation>
<evidence type="ECO:0008006" key="3">
    <source>
        <dbReference type="Google" id="ProtNLM"/>
    </source>
</evidence>
<dbReference type="EMBL" id="CP101189">
    <property type="protein sequence ID" value="UYW00128.1"/>
    <property type="molecule type" value="Genomic_DNA"/>
</dbReference>
<proteinExistence type="predicted"/>
<reference evidence="1" key="1">
    <citation type="submission" date="2022-07" db="EMBL/GenBank/DDBJ databases">
        <authorList>
            <person name="Wu T."/>
        </authorList>
    </citation>
    <scope>NUCLEOTIDE SEQUENCE</scope>
    <source>
        <strain evidence="1">SD-1</strain>
        <plasmid evidence="1">unnamed4</plasmid>
    </source>
</reference>
<dbReference type="InterPro" id="IPR010982">
    <property type="entry name" value="Lambda_DNA-bd_dom_sf"/>
</dbReference>
<dbReference type="GO" id="GO:0003677">
    <property type="term" value="F:DNA binding"/>
    <property type="evidence" value="ECO:0007669"/>
    <property type="project" value="InterPro"/>
</dbReference>
<sequence length="148" mass="16640">MELKYVNDFDLPPQRSAGIRRAETLARKINLLLDVIMSESGKPFDYPAIRDGAQKHGYYLSRTRWSLLKHGKEQTVPDEALRAIAAVFDVDPEYLLQEGGKLPERVEAELELLKSLRRAEVRNFAARALGPVDPEALKAIAKILDEGV</sequence>
<dbReference type="Gene3D" id="1.10.260.40">
    <property type="entry name" value="lambda repressor-like DNA-binding domains"/>
    <property type="match status" value="1"/>
</dbReference>
<dbReference type="AlphaFoldDB" id="A0AAX3ERA2"/>
<keyword evidence="1" id="KW-0614">Plasmid</keyword>
<dbReference type="Proteomes" id="UP001163293">
    <property type="component" value="Plasmid unnamed4"/>
</dbReference>
<protein>
    <recommendedName>
        <fullName evidence="3">XRE family transcriptional regulator</fullName>
    </recommendedName>
</protein>
<evidence type="ECO:0000313" key="2">
    <source>
        <dbReference type="Proteomes" id="UP001163293"/>
    </source>
</evidence>
<dbReference type="RefSeq" id="WP_264398893.1">
    <property type="nucleotide sequence ID" value="NZ_CP101183.1"/>
</dbReference>
<accession>A0AAX3ERA2</accession>
<keyword evidence="2" id="KW-1185">Reference proteome</keyword>
<evidence type="ECO:0000313" key="1">
    <source>
        <dbReference type="EMBL" id="UYW00128.1"/>
    </source>
</evidence>